<dbReference type="PROSITE" id="PS51459">
    <property type="entry name" value="FIDO"/>
    <property type="match status" value="1"/>
</dbReference>
<evidence type="ECO:0000313" key="5">
    <source>
        <dbReference type="Proteomes" id="UP000594637"/>
    </source>
</evidence>
<protein>
    <submittedName>
        <fullName evidence="4">Fic family protein</fullName>
    </submittedName>
</protein>
<dbReference type="InterPro" id="IPR036390">
    <property type="entry name" value="WH_DNA-bd_sf"/>
</dbReference>
<evidence type="ECO:0000313" key="4">
    <source>
        <dbReference type="EMBL" id="QPL04609.1"/>
    </source>
</evidence>
<evidence type="ECO:0000259" key="3">
    <source>
        <dbReference type="PROSITE" id="PS51459"/>
    </source>
</evidence>
<dbReference type="SUPFAM" id="SSF140931">
    <property type="entry name" value="Fic-like"/>
    <property type="match status" value="1"/>
</dbReference>
<dbReference type="EMBL" id="CP063989">
    <property type="protein sequence ID" value="QPL04609.1"/>
    <property type="molecule type" value="Genomic_DNA"/>
</dbReference>
<keyword evidence="2" id="KW-0547">Nucleotide-binding</keyword>
<dbReference type="InterPro" id="IPR036388">
    <property type="entry name" value="WH-like_DNA-bd_sf"/>
</dbReference>
<feature type="domain" description="Fido" evidence="3">
    <location>
        <begin position="84"/>
        <end position="231"/>
    </location>
</feature>
<feature type="active site" evidence="1">
    <location>
        <position position="168"/>
    </location>
</feature>
<dbReference type="GO" id="GO:0005524">
    <property type="term" value="F:ATP binding"/>
    <property type="evidence" value="ECO:0007669"/>
    <property type="project" value="UniProtKB-KW"/>
</dbReference>
<dbReference type="InterPro" id="IPR036597">
    <property type="entry name" value="Fido-like_dom_sf"/>
</dbReference>
<dbReference type="PANTHER" id="PTHR13504:SF38">
    <property type="entry name" value="FIDO DOMAIN-CONTAINING PROTEIN"/>
    <property type="match status" value="1"/>
</dbReference>
<proteinExistence type="predicted"/>
<sequence>MAAREASAVAAIARFDQDSGAALLPYTALLLRSESSASSRIERLTSSARKVIEEESFGGIGGNARAVVANTRAMREALAHDGALSTGSLLRMHEALLRPHAPDVAGRLRDEPIWIGGGEHAPVDALFVPPVHTRVPGALDDLIAFTVRTDLPPLTRAAIAHAQLETIHPFADGNGRTGRALIHVLLRQSGLGVYAPLPISAVLLADTSTYFHALDAYREGRCEAVIDLVVDAAQEAADLGLRAGTSLRAVHEHWETLITSRTGTPDRSIVRLLLSQPVLDVATTARELGVSEQAARRAFSRLESAGVVVGYQVARGRRAWRAPDVLDLMDDVTAGLRRPREPCPAGGARATAARGR</sequence>
<dbReference type="SUPFAM" id="SSF46785">
    <property type="entry name" value="Winged helix' DNA-binding domain"/>
    <property type="match status" value="1"/>
</dbReference>
<evidence type="ECO:0000256" key="2">
    <source>
        <dbReference type="PIRSR" id="PIRSR640198-2"/>
    </source>
</evidence>
<dbReference type="InterPro" id="IPR040198">
    <property type="entry name" value="Fido_containing"/>
</dbReference>
<keyword evidence="5" id="KW-1185">Reference proteome</keyword>
<dbReference type="PANTHER" id="PTHR13504">
    <property type="entry name" value="FIDO DOMAIN-CONTAINING PROTEIN DDB_G0283145"/>
    <property type="match status" value="1"/>
</dbReference>
<dbReference type="Gene3D" id="1.10.10.10">
    <property type="entry name" value="Winged helix-like DNA-binding domain superfamily/Winged helix DNA-binding domain"/>
    <property type="match status" value="1"/>
</dbReference>
<evidence type="ECO:0000256" key="1">
    <source>
        <dbReference type="PIRSR" id="PIRSR640198-1"/>
    </source>
</evidence>
<name>A0A7T0LIY6_9ACTO</name>
<gene>
    <name evidence="4" type="ORF">ID810_07330</name>
</gene>
<dbReference type="Pfam" id="PF02661">
    <property type="entry name" value="Fic"/>
    <property type="match status" value="1"/>
</dbReference>
<dbReference type="InterPro" id="IPR003812">
    <property type="entry name" value="Fido"/>
</dbReference>
<keyword evidence="2" id="KW-0067">ATP-binding</keyword>
<dbReference type="KEGG" id="arep:ID810_07330"/>
<dbReference type="AlphaFoldDB" id="A0A7T0LIY6"/>
<dbReference type="Gene3D" id="1.10.3290.10">
    <property type="entry name" value="Fido-like domain"/>
    <property type="match status" value="1"/>
</dbReference>
<reference evidence="4 5" key="1">
    <citation type="submission" date="2020-11" db="EMBL/GenBank/DDBJ databases">
        <title>Actinomyces sp. ZJ750.</title>
        <authorList>
            <person name="Zhou J."/>
        </authorList>
    </citation>
    <scope>NUCLEOTIDE SEQUENCE [LARGE SCALE GENOMIC DNA]</scope>
    <source>
        <strain evidence="4 5">ZJ750</strain>
    </source>
</reference>
<accession>A0A7T0LIY6</accession>
<dbReference type="RefSeq" id="WP_166854802.1">
    <property type="nucleotide sequence ID" value="NZ_CP063989.1"/>
</dbReference>
<organism evidence="4 5">
    <name type="scientific">Actinomyces respiraculi</name>
    <dbReference type="NCBI Taxonomy" id="2744574"/>
    <lineage>
        <taxon>Bacteria</taxon>
        <taxon>Bacillati</taxon>
        <taxon>Actinomycetota</taxon>
        <taxon>Actinomycetes</taxon>
        <taxon>Actinomycetales</taxon>
        <taxon>Actinomycetaceae</taxon>
        <taxon>Actinomyces</taxon>
    </lineage>
</organism>
<feature type="binding site" evidence="2">
    <location>
        <begin position="172"/>
        <end position="179"/>
    </location>
    <ligand>
        <name>ATP</name>
        <dbReference type="ChEBI" id="CHEBI:30616"/>
    </ligand>
</feature>
<dbReference type="Proteomes" id="UP000594637">
    <property type="component" value="Chromosome"/>
</dbReference>